<feature type="region of interest" description="Disordered" evidence="1">
    <location>
        <begin position="73"/>
        <end position="100"/>
    </location>
</feature>
<sequence length="168" mass="18760">MEAIRALSALSLTPHVATPCNDTVSLDLPCKIFDGKSSPRMQTWSPRSFSCSSLRPSRLFHLCNVMRRTIPRPTASGTTHKIARRADTTSPTKTSDTELKSDNCRQPIHIIWQTSSFVPVPGRFALPHLARLQALLSCAVIQHLPHRKFNKVHSTPNNDALVHIMVVY</sequence>
<accession>A0A1Y1Z5F3</accession>
<comment type="caution">
    <text evidence="2">The sequence shown here is derived from an EMBL/GenBank/DDBJ whole genome shotgun (WGS) entry which is preliminary data.</text>
</comment>
<evidence type="ECO:0000256" key="1">
    <source>
        <dbReference type="SAM" id="MobiDB-lite"/>
    </source>
</evidence>
<dbReference type="Proteomes" id="UP000193144">
    <property type="component" value="Unassembled WGS sequence"/>
</dbReference>
<gene>
    <name evidence="2" type="ORF">BCR34DRAFT_571943</name>
</gene>
<dbReference type="AlphaFoldDB" id="A0A1Y1Z5F3"/>
<name>A0A1Y1Z5F3_9PLEO</name>
<evidence type="ECO:0000313" key="2">
    <source>
        <dbReference type="EMBL" id="ORY05480.1"/>
    </source>
</evidence>
<proteinExistence type="predicted"/>
<evidence type="ECO:0000313" key="3">
    <source>
        <dbReference type="Proteomes" id="UP000193144"/>
    </source>
</evidence>
<reference evidence="2 3" key="1">
    <citation type="submission" date="2016-07" db="EMBL/GenBank/DDBJ databases">
        <title>Pervasive Adenine N6-methylation of Active Genes in Fungi.</title>
        <authorList>
            <consortium name="DOE Joint Genome Institute"/>
            <person name="Mondo S.J."/>
            <person name="Dannebaum R.O."/>
            <person name="Kuo R.C."/>
            <person name="Labutti K."/>
            <person name="Haridas S."/>
            <person name="Kuo A."/>
            <person name="Salamov A."/>
            <person name="Ahrendt S.R."/>
            <person name="Lipzen A."/>
            <person name="Sullivan W."/>
            <person name="Andreopoulos W.B."/>
            <person name="Clum A."/>
            <person name="Lindquist E."/>
            <person name="Daum C."/>
            <person name="Ramamoorthy G.K."/>
            <person name="Gryganskyi A."/>
            <person name="Culley D."/>
            <person name="Magnuson J.K."/>
            <person name="James T.Y."/>
            <person name="O'Malley M.A."/>
            <person name="Stajich J.E."/>
            <person name="Spatafora J.W."/>
            <person name="Visel A."/>
            <person name="Grigoriev I.V."/>
        </authorList>
    </citation>
    <scope>NUCLEOTIDE SEQUENCE [LARGE SCALE GENOMIC DNA]</scope>
    <source>
        <strain evidence="2 3">CBS 115471</strain>
    </source>
</reference>
<keyword evidence="3" id="KW-1185">Reference proteome</keyword>
<protein>
    <submittedName>
        <fullName evidence="2">Uncharacterized protein</fullName>
    </submittedName>
</protein>
<dbReference type="EMBL" id="MCFA01000125">
    <property type="protein sequence ID" value="ORY05480.1"/>
    <property type="molecule type" value="Genomic_DNA"/>
</dbReference>
<organism evidence="2 3">
    <name type="scientific">Clohesyomyces aquaticus</name>
    <dbReference type="NCBI Taxonomy" id="1231657"/>
    <lineage>
        <taxon>Eukaryota</taxon>
        <taxon>Fungi</taxon>
        <taxon>Dikarya</taxon>
        <taxon>Ascomycota</taxon>
        <taxon>Pezizomycotina</taxon>
        <taxon>Dothideomycetes</taxon>
        <taxon>Pleosporomycetidae</taxon>
        <taxon>Pleosporales</taxon>
        <taxon>Lindgomycetaceae</taxon>
        <taxon>Clohesyomyces</taxon>
    </lineage>
</organism>